<dbReference type="AlphaFoldDB" id="A0A8T0AW71"/>
<gene>
    <name evidence="3" type="ORF">HF521_007236</name>
</gene>
<organism evidence="3 4">
    <name type="scientific">Silurus meridionalis</name>
    <name type="common">Southern catfish</name>
    <name type="synonym">Silurus soldatovi meridionalis</name>
    <dbReference type="NCBI Taxonomy" id="175797"/>
    <lineage>
        <taxon>Eukaryota</taxon>
        <taxon>Metazoa</taxon>
        <taxon>Chordata</taxon>
        <taxon>Craniata</taxon>
        <taxon>Vertebrata</taxon>
        <taxon>Euteleostomi</taxon>
        <taxon>Actinopterygii</taxon>
        <taxon>Neopterygii</taxon>
        <taxon>Teleostei</taxon>
        <taxon>Ostariophysi</taxon>
        <taxon>Siluriformes</taxon>
        <taxon>Siluridae</taxon>
        <taxon>Silurus</taxon>
    </lineage>
</organism>
<reference evidence="3" key="1">
    <citation type="submission" date="2020-08" db="EMBL/GenBank/DDBJ databases">
        <title>Chromosome-level assembly of Southern catfish (Silurus meridionalis) provides insights into visual adaptation to the nocturnal and benthic lifestyles.</title>
        <authorList>
            <person name="Zhang Y."/>
            <person name="Wang D."/>
            <person name="Peng Z."/>
        </authorList>
    </citation>
    <scope>NUCLEOTIDE SEQUENCE</scope>
    <source>
        <strain evidence="3">SWU-2019-XX</strain>
        <tissue evidence="3">Muscle</tissue>
    </source>
</reference>
<protein>
    <recommendedName>
        <fullName evidence="2">TNFR-Cys domain-containing protein</fullName>
    </recommendedName>
</protein>
<dbReference type="PANTHER" id="PTHR46838">
    <property type="entry name" value="TUMOR NECROSIS FACTOR RECEPTOR SUPERFAMILY MEMBER 14"/>
    <property type="match status" value="1"/>
</dbReference>
<accession>A0A8T0AW71</accession>
<keyword evidence="4" id="KW-1185">Reference proteome</keyword>
<dbReference type="InterPro" id="IPR001368">
    <property type="entry name" value="TNFR/NGFR_Cys_rich_reg"/>
</dbReference>
<name>A0A8T0AW71_SILME</name>
<dbReference type="GO" id="GO:0050829">
    <property type="term" value="P:defense response to Gram-negative bacterium"/>
    <property type="evidence" value="ECO:0007669"/>
    <property type="project" value="TreeGrafter"/>
</dbReference>
<proteinExistence type="predicted"/>
<dbReference type="Gene3D" id="2.10.50.10">
    <property type="entry name" value="Tumor Necrosis Factor Receptor, subunit A, domain 2"/>
    <property type="match status" value="3"/>
</dbReference>
<comment type="caution">
    <text evidence="3">The sequence shown here is derived from an EMBL/GenBank/DDBJ whole genome shotgun (WGS) entry which is preliminary data.</text>
</comment>
<dbReference type="Proteomes" id="UP000606274">
    <property type="component" value="Unassembled WGS sequence"/>
</dbReference>
<sequence>MGPFEQWLKIKRGMLQCMEKSARNRVHRLCTEFTSTTCLPCVGSTYTDQPNGLLSCLYCTVCDFGQGLKVKMARRWTSDTVCEPLEGFYCTDDYRDKCIFALQHTQCNPGEYIKQEGWCAFSQQLI</sequence>
<evidence type="ECO:0000256" key="1">
    <source>
        <dbReference type="PROSITE-ProRule" id="PRU00206"/>
    </source>
</evidence>
<dbReference type="SUPFAM" id="SSF57586">
    <property type="entry name" value="TNF receptor-like"/>
    <property type="match status" value="1"/>
</dbReference>
<comment type="caution">
    <text evidence="1">Lacks conserved residue(s) required for the propagation of feature annotation.</text>
</comment>
<dbReference type="EMBL" id="JABFDY010000017">
    <property type="protein sequence ID" value="KAF7695513.1"/>
    <property type="molecule type" value="Genomic_DNA"/>
</dbReference>
<dbReference type="PROSITE" id="PS50050">
    <property type="entry name" value="TNFR_NGFR_2"/>
    <property type="match status" value="1"/>
</dbReference>
<dbReference type="PANTHER" id="PTHR46838:SF1">
    <property type="entry name" value="TUMOR NECROSIS FACTOR RECEPTOR SUPERFAMILY MEMBER 14"/>
    <property type="match status" value="1"/>
</dbReference>
<dbReference type="GO" id="GO:0050830">
    <property type="term" value="P:defense response to Gram-positive bacterium"/>
    <property type="evidence" value="ECO:0007669"/>
    <property type="project" value="TreeGrafter"/>
</dbReference>
<keyword evidence="1" id="KW-1015">Disulfide bond</keyword>
<feature type="disulfide bond" evidence="1">
    <location>
        <begin position="41"/>
        <end position="56"/>
    </location>
</feature>
<dbReference type="GO" id="GO:0009897">
    <property type="term" value="C:external side of plasma membrane"/>
    <property type="evidence" value="ECO:0007669"/>
    <property type="project" value="TreeGrafter"/>
</dbReference>
<evidence type="ECO:0000313" key="4">
    <source>
        <dbReference type="Proteomes" id="UP000606274"/>
    </source>
</evidence>
<feature type="domain" description="TNFR-Cys" evidence="2">
    <location>
        <begin position="40"/>
        <end position="82"/>
    </location>
</feature>
<dbReference type="Pfam" id="PF00020">
    <property type="entry name" value="TNFR_c6"/>
    <property type="match status" value="1"/>
</dbReference>
<evidence type="ECO:0000259" key="2">
    <source>
        <dbReference type="PROSITE" id="PS50050"/>
    </source>
</evidence>
<dbReference type="GO" id="GO:0046642">
    <property type="term" value="P:negative regulation of alpha-beta T cell proliferation"/>
    <property type="evidence" value="ECO:0007669"/>
    <property type="project" value="TreeGrafter"/>
</dbReference>
<feature type="repeat" description="TNFR-Cys" evidence="1">
    <location>
        <begin position="40"/>
        <end position="82"/>
    </location>
</feature>
<dbReference type="GO" id="GO:0002720">
    <property type="term" value="P:positive regulation of cytokine production involved in immune response"/>
    <property type="evidence" value="ECO:0007669"/>
    <property type="project" value="TreeGrafter"/>
</dbReference>
<dbReference type="SMART" id="SM00208">
    <property type="entry name" value="TNFR"/>
    <property type="match status" value="1"/>
</dbReference>
<evidence type="ECO:0000313" key="3">
    <source>
        <dbReference type="EMBL" id="KAF7695513.1"/>
    </source>
</evidence>
<dbReference type="GO" id="GO:2000406">
    <property type="term" value="P:positive regulation of T cell migration"/>
    <property type="evidence" value="ECO:0007669"/>
    <property type="project" value="TreeGrafter"/>
</dbReference>